<dbReference type="InterPro" id="IPR020456">
    <property type="entry name" value="Acylphosphatase"/>
</dbReference>
<dbReference type="EnsemblMetazoa" id="XM_014400472.1">
    <property type="protein sequence ID" value="XP_014255958.1"/>
    <property type="gene ID" value="LOC106670285"/>
</dbReference>
<sequence>MSELKSVNFEVFGKVQGVFFRKYTCENAKKLGLNGFVQNTPRGTVIGALEGRVSAIEKMKNWLKNTGSPKSRIERVDFENEKTIQSPSYSGFNIIRE</sequence>
<feature type="active site" evidence="5">
    <location>
        <position position="21"/>
    </location>
</feature>
<evidence type="ECO:0000256" key="6">
    <source>
        <dbReference type="RuleBase" id="RU000553"/>
    </source>
</evidence>
<dbReference type="EC" id="3.6.1.7" evidence="2 5"/>
<dbReference type="InterPro" id="IPR017968">
    <property type="entry name" value="Acylphosphatase_CS"/>
</dbReference>
<evidence type="ECO:0000313" key="9">
    <source>
        <dbReference type="EnsemblMetazoa" id="XP_014255958.1"/>
    </source>
</evidence>
<dbReference type="OrthoDB" id="7961613at2759"/>
<evidence type="ECO:0000256" key="3">
    <source>
        <dbReference type="ARBA" id="ARBA00022801"/>
    </source>
</evidence>
<dbReference type="Proteomes" id="UP000494040">
    <property type="component" value="Unassembled WGS sequence"/>
</dbReference>
<dbReference type="PRINTS" id="PR00112">
    <property type="entry name" value="ACYLPHPHTASE"/>
</dbReference>
<dbReference type="Gene3D" id="3.30.70.100">
    <property type="match status" value="1"/>
</dbReference>
<dbReference type="InterPro" id="IPR001792">
    <property type="entry name" value="Acylphosphatase-like_dom"/>
</dbReference>
<dbReference type="KEGG" id="clec:106670285"/>
<evidence type="ECO:0000256" key="2">
    <source>
        <dbReference type="ARBA" id="ARBA00012150"/>
    </source>
</evidence>
<feature type="domain" description="Acylphosphatase-like" evidence="8">
    <location>
        <begin position="6"/>
        <end position="96"/>
    </location>
</feature>
<evidence type="ECO:0000313" key="10">
    <source>
        <dbReference type="Proteomes" id="UP000494040"/>
    </source>
</evidence>
<dbReference type="InterPro" id="IPR036046">
    <property type="entry name" value="Acylphosphatase-like_dom_sf"/>
</dbReference>
<dbReference type="OMA" id="PLNEMKH"/>
<evidence type="ECO:0000256" key="1">
    <source>
        <dbReference type="ARBA" id="ARBA00005614"/>
    </source>
</evidence>
<evidence type="ECO:0000256" key="4">
    <source>
        <dbReference type="ARBA" id="ARBA00047645"/>
    </source>
</evidence>
<dbReference type="GO" id="GO:0003998">
    <property type="term" value="F:acylphosphatase activity"/>
    <property type="evidence" value="ECO:0007669"/>
    <property type="project" value="UniProtKB-EC"/>
</dbReference>
<dbReference type="AlphaFoldDB" id="A0A8I6S2M6"/>
<dbReference type="PROSITE" id="PS51160">
    <property type="entry name" value="ACYLPHOSPHATASE_3"/>
    <property type="match status" value="1"/>
</dbReference>
<keyword evidence="10" id="KW-1185">Reference proteome</keyword>
<dbReference type="FunFam" id="3.30.70.100:FF:000011">
    <property type="entry name" value="Acylphosphatase"/>
    <property type="match status" value="1"/>
</dbReference>
<evidence type="ECO:0000256" key="7">
    <source>
        <dbReference type="RuleBase" id="RU004168"/>
    </source>
</evidence>
<dbReference type="GeneID" id="106670285"/>
<name>A0A8I6S2M6_CIMLE</name>
<comment type="catalytic activity">
    <reaction evidence="4 5 6">
        <text>an acyl phosphate + H2O = a carboxylate + phosphate + H(+)</text>
        <dbReference type="Rhea" id="RHEA:14965"/>
        <dbReference type="ChEBI" id="CHEBI:15377"/>
        <dbReference type="ChEBI" id="CHEBI:15378"/>
        <dbReference type="ChEBI" id="CHEBI:29067"/>
        <dbReference type="ChEBI" id="CHEBI:43474"/>
        <dbReference type="ChEBI" id="CHEBI:59918"/>
        <dbReference type="EC" id="3.6.1.7"/>
    </reaction>
</comment>
<evidence type="ECO:0000259" key="8">
    <source>
        <dbReference type="PROSITE" id="PS51160"/>
    </source>
</evidence>
<comment type="similarity">
    <text evidence="1 7">Belongs to the acylphosphatase family.</text>
</comment>
<dbReference type="PANTHER" id="PTHR10029:SF3">
    <property type="entry name" value="ACYLPHOSPHATASE-RELATED"/>
    <property type="match status" value="1"/>
</dbReference>
<protein>
    <recommendedName>
        <fullName evidence="2 5">Acylphosphatase</fullName>
        <ecNumber evidence="2 5">3.6.1.7</ecNumber>
    </recommendedName>
</protein>
<dbReference type="SUPFAM" id="SSF54975">
    <property type="entry name" value="Acylphosphatase/BLUF domain-like"/>
    <property type="match status" value="1"/>
</dbReference>
<proteinExistence type="inferred from homology"/>
<evidence type="ECO:0000256" key="5">
    <source>
        <dbReference type="PROSITE-ProRule" id="PRU00520"/>
    </source>
</evidence>
<accession>A0A8I6S2M6</accession>
<feature type="active site" evidence="5">
    <location>
        <position position="39"/>
    </location>
</feature>
<dbReference type="RefSeq" id="XP_014255958.1">
    <property type="nucleotide sequence ID" value="XM_014400472.1"/>
</dbReference>
<dbReference type="PROSITE" id="PS00150">
    <property type="entry name" value="ACYLPHOSPHATASE_1"/>
    <property type="match status" value="1"/>
</dbReference>
<dbReference type="Pfam" id="PF00708">
    <property type="entry name" value="Acylphosphatase"/>
    <property type="match status" value="1"/>
</dbReference>
<reference evidence="9" key="1">
    <citation type="submission" date="2022-01" db="UniProtKB">
        <authorList>
            <consortium name="EnsemblMetazoa"/>
        </authorList>
    </citation>
    <scope>IDENTIFICATION</scope>
</reference>
<keyword evidence="3 5" id="KW-0378">Hydrolase</keyword>
<dbReference type="PANTHER" id="PTHR10029">
    <property type="entry name" value="ACYLPHOSPHATASE"/>
    <property type="match status" value="1"/>
</dbReference>
<organism evidence="9 10">
    <name type="scientific">Cimex lectularius</name>
    <name type="common">Bed bug</name>
    <name type="synonym">Acanthia lectularia</name>
    <dbReference type="NCBI Taxonomy" id="79782"/>
    <lineage>
        <taxon>Eukaryota</taxon>
        <taxon>Metazoa</taxon>
        <taxon>Ecdysozoa</taxon>
        <taxon>Arthropoda</taxon>
        <taxon>Hexapoda</taxon>
        <taxon>Insecta</taxon>
        <taxon>Pterygota</taxon>
        <taxon>Neoptera</taxon>
        <taxon>Paraneoptera</taxon>
        <taxon>Hemiptera</taxon>
        <taxon>Heteroptera</taxon>
        <taxon>Panheteroptera</taxon>
        <taxon>Cimicomorpha</taxon>
        <taxon>Cimicidae</taxon>
        <taxon>Cimex</taxon>
    </lineage>
</organism>
<dbReference type="PROSITE" id="PS00151">
    <property type="entry name" value="ACYLPHOSPHATASE_2"/>
    <property type="match status" value="1"/>
</dbReference>